<sequence>MATYRTEIQTGGPEGTWSPDADLEVSLQNRAQVVPANGAPSTGTQVTWSSPQGNGNITFFDEGSRFQGAAQFPGEGPVGYRGTLQ</sequence>
<dbReference type="GO" id="GO:0030246">
    <property type="term" value="F:carbohydrate binding"/>
    <property type="evidence" value="ECO:0007669"/>
    <property type="project" value="UniProtKB-KW"/>
</dbReference>
<gene>
    <name evidence="6" type="ORF">D7294_04850</name>
</gene>
<dbReference type="OrthoDB" id="3479129at2"/>
<proteinExistence type="inferred from homology"/>
<feature type="region of interest" description="Disordered" evidence="4">
    <location>
        <begin position="1"/>
        <end position="20"/>
    </location>
</feature>
<dbReference type="Pfam" id="PF17882">
    <property type="entry name" value="SBD"/>
    <property type="match status" value="1"/>
</dbReference>
<evidence type="ECO:0000313" key="6">
    <source>
        <dbReference type="EMBL" id="RKN45977.1"/>
    </source>
</evidence>
<protein>
    <recommendedName>
        <fullName evidence="5">OAA-family lectin sugar binding domain-containing protein</fullName>
    </recommendedName>
</protein>
<comment type="caution">
    <text evidence="6">The sequence shown here is derived from an EMBL/GenBank/DDBJ whole genome shotgun (WGS) entry which is preliminary data.</text>
</comment>
<evidence type="ECO:0000256" key="3">
    <source>
        <dbReference type="ARBA" id="ARBA00022737"/>
    </source>
</evidence>
<evidence type="ECO:0000256" key="4">
    <source>
        <dbReference type="SAM" id="MobiDB-lite"/>
    </source>
</evidence>
<evidence type="ECO:0000313" key="7">
    <source>
        <dbReference type="Proteomes" id="UP000272474"/>
    </source>
</evidence>
<accession>A0A3A9ZFE3</accession>
<organism evidence="6 7">
    <name type="scientific">Streptomyces hoynatensis</name>
    <dbReference type="NCBI Taxonomy" id="1141874"/>
    <lineage>
        <taxon>Bacteria</taxon>
        <taxon>Bacillati</taxon>
        <taxon>Actinomycetota</taxon>
        <taxon>Actinomycetes</taxon>
        <taxon>Kitasatosporales</taxon>
        <taxon>Streptomycetaceae</taxon>
        <taxon>Streptomyces</taxon>
    </lineage>
</organism>
<reference evidence="6 7" key="1">
    <citation type="journal article" date="2014" name="Int. J. Syst. Evol. Microbiol.">
        <title>Streptomyces hoynatensis sp. nov., isolated from deep marine sediment.</title>
        <authorList>
            <person name="Veyisoglu A."/>
            <person name="Sahin N."/>
        </authorList>
    </citation>
    <scope>NUCLEOTIDE SEQUENCE [LARGE SCALE GENOMIC DNA]</scope>
    <source>
        <strain evidence="6 7">KCTC 29097</strain>
    </source>
</reference>
<feature type="domain" description="OAA-family lectin sugar binding" evidence="5">
    <location>
        <begin position="2"/>
        <end position="84"/>
    </location>
</feature>
<dbReference type="Proteomes" id="UP000272474">
    <property type="component" value="Unassembled WGS sequence"/>
</dbReference>
<keyword evidence="3" id="KW-0677">Repeat</keyword>
<dbReference type="InterPro" id="IPR040964">
    <property type="entry name" value="SBD"/>
</dbReference>
<dbReference type="InterPro" id="IPR053726">
    <property type="entry name" value="Bacterial_Lectin_Domain_sf"/>
</dbReference>
<dbReference type="AlphaFoldDB" id="A0A3A9ZFE3"/>
<dbReference type="EMBL" id="RBAL01000002">
    <property type="protein sequence ID" value="RKN45977.1"/>
    <property type="molecule type" value="Genomic_DNA"/>
</dbReference>
<keyword evidence="2" id="KW-0430">Lectin</keyword>
<dbReference type="Gene3D" id="2.40.128.450">
    <property type="match status" value="2"/>
</dbReference>
<keyword evidence="7" id="KW-1185">Reference proteome</keyword>
<evidence type="ECO:0000256" key="2">
    <source>
        <dbReference type="ARBA" id="ARBA00022734"/>
    </source>
</evidence>
<comment type="similarity">
    <text evidence="1">Belongs to the bacterial lectin family.</text>
</comment>
<evidence type="ECO:0000256" key="1">
    <source>
        <dbReference type="ARBA" id="ARBA00008512"/>
    </source>
</evidence>
<name>A0A3A9ZFE3_9ACTN</name>
<evidence type="ECO:0000259" key="5">
    <source>
        <dbReference type="Pfam" id="PF17882"/>
    </source>
</evidence>